<dbReference type="AlphaFoldDB" id="A0A822ZLY6"/>
<keyword evidence="2" id="KW-1185">Reference proteome</keyword>
<name>A0A822ZLY6_NELNU</name>
<dbReference type="Proteomes" id="UP000607653">
    <property type="component" value="Unassembled WGS sequence"/>
</dbReference>
<gene>
    <name evidence="1" type="ORF">HUJ06_004442</name>
</gene>
<accession>A0A822ZLY6</accession>
<sequence>MPPLLVASFASSLHHRQQNT</sequence>
<comment type="caution">
    <text evidence="1">The sequence shown here is derived from an EMBL/GenBank/DDBJ whole genome shotgun (WGS) entry which is preliminary data.</text>
</comment>
<evidence type="ECO:0000313" key="2">
    <source>
        <dbReference type="Proteomes" id="UP000607653"/>
    </source>
</evidence>
<protein>
    <submittedName>
        <fullName evidence="1">Uncharacterized protein</fullName>
    </submittedName>
</protein>
<proteinExistence type="predicted"/>
<organism evidence="1 2">
    <name type="scientific">Nelumbo nucifera</name>
    <name type="common">Sacred lotus</name>
    <dbReference type="NCBI Taxonomy" id="4432"/>
    <lineage>
        <taxon>Eukaryota</taxon>
        <taxon>Viridiplantae</taxon>
        <taxon>Streptophyta</taxon>
        <taxon>Embryophyta</taxon>
        <taxon>Tracheophyta</taxon>
        <taxon>Spermatophyta</taxon>
        <taxon>Magnoliopsida</taxon>
        <taxon>Proteales</taxon>
        <taxon>Nelumbonaceae</taxon>
        <taxon>Nelumbo</taxon>
    </lineage>
</organism>
<dbReference type="EMBL" id="DUZY01000007">
    <property type="protein sequence ID" value="DAD46212.1"/>
    <property type="molecule type" value="Genomic_DNA"/>
</dbReference>
<reference evidence="1 2" key="1">
    <citation type="journal article" date="2020" name="Mol. Biol. Evol.">
        <title>Distinct Expression and Methylation Patterns for Genes with Different Fates following a Single Whole-Genome Duplication in Flowering Plants.</title>
        <authorList>
            <person name="Shi T."/>
            <person name="Rahmani R.S."/>
            <person name="Gugger P.F."/>
            <person name="Wang M."/>
            <person name="Li H."/>
            <person name="Zhang Y."/>
            <person name="Li Z."/>
            <person name="Wang Q."/>
            <person name="Van de Peer Y."/>
            <person name="Marchal K."/>
            <person name="Chen J."/>
        </authorList>
    </citation>
    <scope>NUCLEOTIDE SEQUENCE [LARGE SCALE GENOMIC DNA]</scope>
    <source>
        <tissue evidence="1">Leaf</tissue>
    </source>
</reference>
<evidence type="ECO:0000313" key="1">
    <source>
        <dbReference type="EMBL" id="DAD46212.1"/>
    </source>
</evidence>